<accession>A0A8J7FBY4</accession>
<dbReference type="InterPro" id="IPR010239">
    <property type="entry name" value="CHP02001"/>
</dbReference>
<dbReference type="AlphaFoldDB" id="A0A8J7FBY4"/>
<protein>
    <recommendedName>
        <fullName evidence="4">Histidine kinase</fullName>
    </recommendedName>
</protein>
<evidence type="ECO:0008006" key="4">
    <source>
        <dbReference type="Google" id="ProtNLM"/>
    </source>
</evidence>
<evidence type="ECO:0000313" key="3">
    <source>
        <dbReference type="Proteomes" id="UP000640333"/>
    </source>
</evidence>
<keyword evidence="1" id="KW-0732">Signal</keyword>
<evidence type="ECO:0000256" key="1">
    <source>
        <dbReference type="SAM" id="SignalP"/>
    </source>
</evidence>
<feature type="chain" id="PRO_5035259896" description="Histidine kinase" evidence="1">
    <location>
        <begin position="24"/>
        <end position="218"/>
    </location>
</feature>
<reference evidence="2" key="1">
    <citation type="submission" date="2020-10" db="EMBL/GenBank/DDBJ databases">
        <title>Bacterium isolated from coastal waters sediment.</title>
        <authorList>
            <person name="Chen R.-J."/>
            <person name="Lu D.-C."/>
            <person name="Zhu K.-L."/>
            <person name="Du Z.-J."/>
        </authorList>
    </citation>
    <scope>NUCLEOTIDE SEQUENCE</scope>
    <source>
        <strain evidence="2">N1Y112</strain>
    </source>
</reference>
<organism evidence="2 3">
    <name type="scientific">Pontibacterium sinense</name>
    <dbReference type="NCBI Taxonomy" id="2781979"/>
    <lineage>
        <taxon>Bacteria</taxon>
        <taxon>Pseudomonadati</taxon>
        <taxon>Pseudomonadota</taxon>
        <taxon>Gammaproteobacteria</taxon>
        <taxon>Oceanospirillales</taxon>
        <taxon>Oceanospirillaceae</taxon>
        <taxon>Pontibacterium</taxon>
    </lineage>
</organism>
<sequence length="218" mass="23001">MMKPFAKALVAAGLMTASVTASAGLSANIGAMSDYWFRGLDQTGAGNGASMMAGLDYDQSGFYIGTWAADVSNGLEYDLYAGYEGEVEGIGYGVGVTGYFYTEESFIDGSYEELNLSLSYGPVSVSHNIGTFKDDTAGPDVDYSFTSLTGEYEGGYLTYAVYGDEVDGDYVEVGYGLTYEGLDFGVAAIFPDDDASAANNWVSSSNTVTLTIGKSFDL</sequence>
<dbReference type="RefSeq" id="WP_193952824.1">
    <property type="nucleotide sequence ID" value="NZ_JADEYS010000007.1"/>
</dbReference>
<dbReference type="Proteomes" id="UP000640333">
    <property type="component" value="Unassembled WGS sequence"/>
</dbReference>
<name>A0A8J7FBY4_9GAMM</name>
<dbReference type="Pfam" id="PF09694">
    <property type="entry name" value="Gcw_chp"/>
    <property type="match status" value="1"/>
</dbReference>
<dbReference type="EMBL" id="JADEYS010000007">
    <property type="protein sequence ID" value="MBE9397267.1"/>
    <property type="molecule type" value="Genomic_DNA"/>
</dbReference>
<feature type="signal peptide" evidence="1">
    <location>
        <begin position="1"/>
        <end position="23"/>
    </location>
</feature>
<proteinExistence type="predicted"/>
<keyword evidence="3" id="KW-1185">Reference proteome</keyword>
<dbReference type="NCBIfam" id="TIGR02001">
    <property type="entry name" value="gcw_chp"/>
    <property type="match status" value="1"/>
</dbReference>
<comment type="caution">
    <text evidence="2">The sequence shown here is derived from an EMBL/GenBank/DDBJ whole genome shotgun (WGS) entry which is preliminary data.</text>
</comment>
<gene>
    <name evidence="2" type="ORF">IOQ59_08345</name>
</gene>
<evidence type="ECO:0000313" key="2">
    <source>
        <dbReference type="EMBL" id="MBE9397267.1"/>
    </source>
</evidence>